<dbReference type="Pfam" id="PF25597">
    <property type="entry name" value="SH3_retrovirus"/>
    <property type="match status" value="1"/>
</dbReference>
<evidence type="ECO:0000256" key="11">
    <source>
        <dbReference type="SAM" id="Phobius"/>
    </source>
</evidence>
<accession>A0A7J7HP44</accession>
<dbReference type="GO" id="GO:0016705">
    <property type="term" value="F:oxidoreductase activity, acting on paired donors, with incorporation or reduction of molecular oxygen"/>
    <property type="evidence" value="ECO:0007669"/>
    <property type="project" value="InterPro"/>
</dbReference>
<dbReference type="GO" id="GO:0005506">
    <property type="term" value="F:iron ion binding"/>
    <property type="evidence" value="ECO:0007669"/>
    <property type="project" value="InterPro"/>
</dbReference>
<proteinExistence type="predicted"/>
<evidence type="ECO:0000256" key="7">
    <source>
        <dbReference type="ARBA" id="ARBA00023004"/>
    </source>
</evidence>
<dbReference type="InterPro" id="IPR012337">
    <property type="entry name" value="RNaseH-like_sf"/>
</dbReference>
<dbReference type="PROSITE" id="PS50994">
    <property type="entry name" value="INTEGRASE"/>
    <property type="match status" value="1"/>
</dbReference>
<dbReference type="SUPFAM" id="SSF48264">
    <property type="entry name" value="Cytochrome P450"/>
    <property type="match status" value="1"/>
</dbReference>
<organism evidence="13 14">
    <name type="scientific">Camellia sinensis</name>
    <name type="common">Tea plant</name>
    <name type="synonym">Thea sinensis</name>
    <dbReference type="NCBI Taxonomy" id="4442"/>
    <lineage>
        <taxon>Eukaryota</taxon>
        <taxon>Viridiplantae</taxon>
        <taxon>Streptophyta</taxon>
        <taxon>Embryophyta</taxon>
        <taxon>Tracheophyta</taxon>
        <taxon>Spermatophyta</taxon>
        <taxon>Magnoliopsida</taxon>
        <taxon>eudicotyledons</taxon>
        <taxon>Gunneridae</taxon>
        <taxon>Pentapetalae</taxon>
        <taxon>asterids</taxon>
        <taxon>Ericales</taxon>
        <taxon>Theaceae</taxon>
        <taxon>Camellia</taxon>
    </lineage>
</organism>
<comment type="caution">
    <text evidence="13">The sequence shown here is derived from an EMBL/GenBank/DDBJ whole genome shotgun (WGS) entry which is preliminary data.</text>
</comment>
<keyword evidence="6" id="KW-0560">Oxidoreductase</keyword>
<keyword evidence="7" id="KW-0408">Iron</keyword>
<dbReference type="GO" id="GO:0016020">
    <property type="term" value="C:membrane"/>
    <property type="evidence" value="ECO:0007669"/>
    <property type="project" value="UniProtKB-SubCell"/>
</dbReference>
<sequence>MNMDFLSNLLAITGVIVLVFMYNQWRSRTKSKTTKKTKSPPEPEGAWPIIGHMHLLAGGKPIARPLADLADKYGPIYKINLGVQPVVVVSSWEAMKECFTTNDKALASRPDSSTAKYLSYNLALFGIAPYGSYWREMRKIAMLELLSARRLEMLKHVRISELSTSIKQLYCISSKKYGSGKGVVISEWIEQLTLNIITRMIAGKTYGEDVEARKFRKVVKEFMFVSGDFLLSDWLPYRVLKWVDMLGKLKNIKRIMKELDLIVGSWIEEHVGRKREESKEGDEQDFIDVMLSVIDDSYTQDHTRETIIKATILEFHAIVEREIRKKLKCLHTDNGGKYTSNAFEAYCASRGIWHETTVPGTLQHNGVAKRMNRTIVERVKCILKMAKLPKSLWAKTARTACYLINKPPLVPLNFVIPKEVWSRRNVSYSHLRVFRCKAFAHISKKNRQKLDDKSTPCIFVGYSDVAFGYKLLDPVNRKIFRSRDAFQEDQTVADFEKSTKLRDVITPDLLPSPELSQNARYDDVQQEVPELQDPMREIEDQEKRDEGHDENGVEQGEQPP</sequence>
<keyword evidence="8" id="KW-0503">Monooxygenase</keyword>
<dbReference type="PANTHER" id="PTHR47947:SF1">
    <property type="entry name" value="CYTOCHROME P450 82E3"/>
    <property type="match status" value="1"/>
</dbReference>
<evidence type="ECO:0000256" key="6">
    <source>
        <dbReference type="ARBA" id="ARBA00023002"/>
    </source>
</evidence>
<dbReference type="InterPro" id="IPR002401">
    <property type="entry name" value="Cyt_P450_E_grp-I"/>
</dbReference>
<dbReference type="InterPro" id="IPR001128">
    <property type="entry name" value="Cyt_P450"/>
</dbReference>
<dbReference type="PRINTS" id="PR00463">
    <property type="entry name" value="EP450I"/>
</dbReference>
<reference evidence="13 14" key="2">
    <citation type="submission" date="2020-07" db="EMBL/GenBank/DDBJ databases">
        <title>Genome assembly of wild tea tree DASZ reveals pedigree and selection history of tea varieties.</title>
        <authorList>
            <person name="Zhang W."/>
        </authorList>
    </citation>
    <scope>NUCLEOTIDE SEQUENCE [LARGE SCALE GENOMIC DNA]</scope>
    <source>
        <strain evidence="14">cv. G240</strain>
        <tissue evidence="13">Leaf</tissue>
    </source>
</reference>
<keyword evidence="3 11" id="KW-0812">Transmembrane</keyword>
<keyword evidence="5 11" id="KW-1133">Transmembrane helix</keyword>
<comment type="subcellular location">
    <subcellularLocation>
        <location evidence="1">Membrane</location>
        <topology evidence="1">Single-pass membrane protein</topology>
    </subcellularLocation>
</comment>
<dbReference type="AlphaFoldDB" id="A0A7J7HP44"/>
<evidence type="ECO:0000256" key="4">
    <source>
        <dbReference type="ARBA" id="ARBA00022723"/>
    </source>
</evidence>
<dbReference type="Pfam" id="PF00067">
    <property type="entry name" value="p450"/>
    <property type="match status" value="1"/>
</dbReference>
<dbReference type="Proteomes" id="UP000593564">
    <property type="component" value="Unassembled WGS sequence"/>
</dbReference>
<name>A0A7J7HP44_CAMSI</name>
<dbReference type="Gene3D" id="1.20.930.50">
    <property type="match status" value="1"/>
</dbReference>
<evidence type="ECO:0000259" key="12">
    <source>
        <dbReference type="PROSITE" id="PS50994"/>
    </source>
</evidence>
<feature type="compositionally biased region" description="Basic and acidic residues" evidence="10">
    <location>
        <begin position="533"/>
        <end position="551"/>
    </location>
</feature>
<dbReference type="GO" id="GO:0004497">
    <property type="term" value="F:monooxygenase activity"/>
    <property type="evidence" value="ECO:0007669"/>
    <property type="project" value="UniProtKB-KW"/>
</dbReference>
<keyword evidence="9 11" id="KW-0472">Membrane</keyword>
<dbReference type="InterPro" id="IPR001584">
    <property type="entry name" value="Integrase_cat-core"/>
</dbReference>
<dbReference type="GO" id="GO:0015074">
    <property type="term" value="P:DNA integration"/>
    <property type="evidence" value="ECO:0007669"/>
    <property type="project" value="InterPro"/>
</dbReference>
<dbReference type="InterPro" id="IPR036396">
    <property type="entry name" value="Cyt_P450_sf"/>
</dbReference>
<dbReference type="SUPFAM" id="SSF53098">
    <property type="entry name" value="Ribonuclease H-like"/>
    <property type="match status" value="1"/>
</dbReference>
<protein>
    <recommendedName>
        <fullName evidence="12">Integrase catalytic domain-containing protein</fullName>
    </recommendedName>
</protein>
<gene>
    <name evidence="13" type="ORF">HYC85_007499</name>
</gene>
<evidence type="ECO:0000256" key="2">
    <source>
        <dbReference type="ARBA" id="ARBA00022617"/>
    </source>
</evidence>
<evidence type="ECO:0000313" key="14">
    <source>
        <dbReference type="Proteomes" id="UP000593564"/>
    </source>
</evidence>
<keyword evidence="4" id="KW-0479">Metal-binding</keyword>
<keyword evidence="14" id="KW-1185">Reference proteome</keyword>
<feature type="transmembrane region" description="Helical" evidence="11">
    <location>
        <begin position="6"/>
        <end position="25"/>
    </location>
</feature>
<dbReference type="InterPro" id="IPR036397">
    <property type="entry name" value="RNaseH_sf"/>
</dbReference>
<dbReference type="GO" id="GO:0020037">
    <property type="term" value="F:heme binding"/>
    <property type="evidence" value="ECO:0007669"/>
    <property type="project" value="InterPro"/>
</dbReference>
<dbReference type="GO" id="GO:0003676">
    <property type="term" value="F:nucleic acid binding"/>
    <property type="evidence" value="ECO:0007669"/>
    <property type="project" value="InterPro"/>
</dbReference>
<keyword evidence="2" id="KW-0349">Heme</keyword>
<evidence type="ECO:0000313" key="13">
    <source>
        <dbReference type="EMBL" id="KAF5954643.1"/>
    </source>
</evidence>
<dbReference type="PANTHER" id="PTHR47947">
    <property type="entry name" value="CYTOCHROME P450 82C3-RELATED"/>
    <property type="match status" value="1"/>
</dbReference>
<evidence type="ECO:0000256" key="10">
    <source>
        <dbReference type="SAM" id="MobiDB-lite"/>
    </source>
</evidence>
<dbReference type="Gene3D" id="3.30.420.10">
    <property type="entry name" value="Ribonuclease H-like superfamily/Ribonuclease H"/>
    <property type="match status" value="1"/>
</dbReference>
<reference evidence="14" key="1">
    <citation type="journal article" date="2020" name="Nat. Commun.">
        <title>Genome assembly of wild tea tree DASZ reveals pedigree and selection history of tea varieties.</title>
        <authorList>
            <person name="Zhang W."/>
            <person name="Zhang Y."/>
            <person name="Qiu H."/>
            <person name="Guo Y."/>
            <person name="Wan H."/>
            <person name="Zhang X."/>
            <person name="Scossa F."/>
            <person name="Alseekh S."/>
            <person name="Zhang Q."/>
            <person name="Wang P."/>
            <person name="Xu L."/>
            <person name="Schmidt M.H."/>
            <person name="Jia X."/>
            <person name="Li D."/>
            <person name="Zhu A."/>
            <person name="Guo F."/>
            <person name="Chen W."/>
            <person name="Ni D."/>
            <person name="Usadel B."/>
            <person name="Fernie A.R."/>
            <person name="Wen W."/>
        </authorList>
    </citation>
    <scope>NUCLEOTIDE SEQUENCE [LARGE SCALE GENOMIC DNA]</scope>
    <source>
        <strain evidence="14">cv. G240</strain>
    </source>
</reference>
<feature type="region of interest" description="Disordered" evidence="10">
    <location>
        <begin position="508"/>
        <end position="560"/>
    </location>
</feature>
<feature type="domain" description="Integrase catalytic" evidence="12">
    <location>
        <begin position="256"/>
        <end position="425"/>
    </location>
</feature>
<evidence type="ECO:0000256" key="3">
    <source>
        <dbReference type="ARBA" id="ARBA00022692"/>
    </source>
</evidence>
<evidence type="ECO:0000256" key="1">
    <source>
        <dbReference type="ARBA" id="ARBA00004167"/>
    </source>
</evidence>
<dbReference type="InterPro" id="IPR057670">
    <property type="entry name" value="SH3_retrovirus"/>
</dbReference>
<dbReference type="InterPro" id="IPR050651">
    <property type="entry name" value="Plant_Cytochrome_P450_Monoox"/>
</dbReference>
<evidence type="ECO:0000256" key="9">
    <source>
        <dbReference type="ARBA" id="ARBA00023136"/>
    </source>
</evidence>
<dbReference type="EMBL" id="JACBKZ010000003">
    <property type="protein sequence ID" value="KAF5954643.1"/>
    <property type="molecule type" value="Genomic_DNA"/>
</dbReference>
<evidence type="ECO:0000256" key="8">
    <source>
        <dbReference type="ARBA" id="ARBA00023033"/>
    </source>
</evidence>
<evidence type="ECO:0000256" key="5">
    <source>
        <dbReference type="ARBA" id="ARBA00022989"/>
    </source>
</evidence>